<keyword evidence="1" id="KW-0812">Transmembrane</keyword>
<organism evidence="2 3">
    <name type="scientific">Prevotella intermedia</name>
    <dbReference type="NCBI Taxonomy" id="28131"/>
    <lineage>
        <taxon>Bacteria</taxon>
        <taxon>Pseudomonadati</taxon>
        <taxon>Bacteroidota</taxon>
        <taxon>Bacteroidia</taxon>
        <taxon>Bacteroidales</taxon>
        <taxon>Prevotellaceae</taxon>
        <taxon>Prevotella</taxon>
    </lineage>
</organism>
<sequence length="102" mass="11726">MQQTIHFDKSAEVQQPIDVRATIQRKIKSINRWLDSKSEFYSRICEFTVTRRLVLRINLVTLCLCTTAVCVEQQPITAFISALCAAYVVYRVNKSEKKGGKK</sequence>
<proteinExistence type="predicted"/>
<evidence type="ECO:0000256" key="1">
    <source>
        <dbReference type="SAM" id="Phobius"/>
    </source>
</evidence>
<dbReference type="Proteomes" id="UP000229630">
    <property type="component" value="Chromosome 1"/>
</dbReference>
<gene>
    <name evidence="2" type="ORF">CTM62_06390</name>
</gene>
<name>A0A2D3L8Q1_PREIN</name>
<feature type="transmembrane region" description="Helical" evidence="1">
    <location>
        <begin position="53"/>
        <end position="69"/>
    </location>
</feature>
<dbReference type="AlphaFoldDB" id="A0A2D3L8Q1"/>
<evidence type="ECO:0000313" key="3">
    <source>
        <dbReference type="Proteomes" id="UP000229630"/>
    </source>
</evidence>
<keyword evidence="1" id="KW-1133">Transmembrane helix</keyword>
<protein>
    <submittedName>
        <fullName evidence="2">Tat pathway signal protein</fullName>
    </submittedName>
</protein>
<evidence type="ECO:0000313" key="2">
    <source>
        <dbReference type="EMBL" id="ATV26959.1"/>
    </source>
</evidence>
<feature type="transmembrane region" description="Helical" evidence="1">
    <location>
        <begin position="75"/>
        <end position="92"/>
    </location>
</feature>
<reference evidence="2 3" key="1">
    <citation type="submission" date="2017-11" db="EMBL/GenBank/DDBJ databases">
        <title>Genome sequencing of Prevotella intermedia KCOM 2837.</title>
        <authorList>
            <person name="Kook J.-K."/>
            <person name="Park S.-N."/>
            <person name="Lim Y.K."/>
        </authorList>
    </citation>
    <scope>NUCLEOTIDE SEQUENCE [LARGE SCALE GENOMIC DNA]</scope>
    <source>
        <strain evidence="2 3">KCOM 2837</strain>
    </source>
</reference>
<accession>A0A2D3L8Q1</accession>
<dbReference type="EMBL" id="CP024723">
    <property type="protein sequence ID" value="ATV26959.1"/>
    <property type="molecule type" value="Genomic_DNA"/>
</dbReference>
<keyword evidence="1" id="KW-0472">Membrane</keyword>
<dbReference type="RefSeq" id="WP_100019836.1">
    <property type="nucleotide sequence ID" value="NZ_CP024723.1"/>
</dbReference>